<keyword evidence="3" id="KW-0732">Signal</keyword>
<feature type="chain" id="PRO_5038057910" description="Gram-positive cocci surface proteins LPxTG domain-containing protein" evidence="3">
    <location>
        <begin position="22"/>
        <end position="257"/>
    </location>
</feature>
<accession>A0A934N0E1</accession>
<evidence type="ECO:0000256" key="2">
    <source>
        <dbReference type="SAM" id="Phobius"/>
    </source>
</evidence>
<dbReference type="PROSITE" id="PS51318">
    <property type="entry name" value="TAT"/>
    <property type="match status" value="1"/>
</dbReference>
<keyword evidence="2" id="KW-0472">Membrane</keyword>
<name>A0A934N0E1_9BACT</name>
<keyword evidence="2" id="KW-0812">Transmembrane</keyword>
<keyword evidence="2" id="KW-1133">Transmembrane helix</keyword>
<feature type="compositionally biased region" description="Pro residues" evidence="1">
    <location>
        <begin position="156"/>
        <end position="180"/>
    </location>
</feature>
<proteinExistence type="predicted"/>
<comment type="caution">
    <text evidence="4">The sequence shown here is derived from an EMBL/GenBank/DDBJ whole genome shotgun (WGS) entry which is preliminary data.</text>
</comment>
<evidence type="ECO:0000313" key="5">
    <source>
        <dbReference type="Proteomes" id="UP000606991"/>
    </source>
</evidence>
<dbReference type="AlphaFoldDB" id="A0A934N0E1"/>
<evidence type="ECO:0000256" key="1">
    <source>
        <dbReference type="SAM" id="MobiDB-lite"/>
    </source>
</evidence>
<organism evidence="4 5">
    <name type="scientific">Candidatus Aeolococcus gillhamiae</name>
    <dbReference type="NCBI Taxonomy" id="3127015"/>
    <lineage>
        <taxon>Bacteria</taxon>
        <taxon>Bacillati</taxon>
        <taxon>Candidatus Dormiibacterota</taxon>
        <taxon>Candidatus Dormibacteria</taxon>
        <taxon>Candidatus Aeolococcales</taxon>
        <taxon>Candidatus Aeolococcaceae</taxon>
        <taxon>Candidatus Aeolococcus</taxon>
    </lineage>
</organism>
<dbReference type="RefSeq" id="WP_337313101.1">
    <property type="nucleotide sequence ID" value="NZ_JAEKNS010000131.1"/>
</dbReference>
<evidence type="ECO:0000256" key="3">
    <source>
        <dbReference type="SAM" id="SignalP"/>
    </source>
</evidence>
<dbReference type="Proteomes" id="UP000606991">
    <property type="component" value="Unassembled WGS sequence"/>
</dbReference>
<evidence type="ECO:0008006" key="6">
    <source>
        <dbReference type="Google" id="ProtNLM"/>
    </source>
</evidence>
<reference evidence="4 5" key="1">
    <citation type="submission" date="2020-10" db="EMBL/GenBank/DDBJ databases">
        <title>Ca. Dormibacterota MAGs.</title>
        <authorList>
            <person name="Montgomery K."/>
        </authorList>
    </citation>
    <scope>NUCLEOTIDE SEQUENCE [LARGE SCALE GENOMIC DNA]</scope>
    <source>
        <strain evidence="4">SC8812_S17_18</strain>
    </source>
</reference>
<gene>
    <name evidence="4" type="ORF">JF886_12880</name>
</gene>
<dbReference type="EMBL" id="JAEKNS010000131">
    <property type="protein sequence ID" value="MBJ7595730.1"/>
    <property type="molecule type" value="Genomic_DNA"/>
</dbReference>
<feature type="transmembrane region" description="Helical" evidence="2">
    <location>
        <begin position="218"/>
        <end position="240"/>
    </location>
</feature>
<feature type="signal peptide" evidence="3">
    <location>
        <begin position="1"/>
        <end position="21"/>
    </location>
</feature>
<feature type="compositionally biased region" description="Low complexity" evidence="1">
    <location>
        <begin position="197"/>
        <end position="209"/>
    </location>
</feature>
<feature type="compositionally biased region" description="Polar residues" evidence="1">
    <location>
        <begin position="131"/>
        <end position="143"/>
    </location>
</feature>
<dbReference type="InterPro" id="IPR006311">
    <property type="entry name" value="TAT_signal"/>
</dbReference>
<protein>
    <recommendedName>
        <fullName evidence="6">Gram-positive cocci surface proteins LPxTG domain-containing protein</fullName>
    </recommendedName>
</protein>
<sequence>MSTVRAAMKAMAMMAALVATAVVALPAIGASAGASPTLLRAAGGAASGAPGSTVKYKYTWNYADCASNSPDPTNLTIVLYWDDSATTPIGTTPVTARQASGKCQGTVSGTVPSGATGGDHFPSAALKEPSSRGNAIVKNSNTGRVLPGQQFTVTVPPTPTPVPTPTPPPAPTSTPTPSDTPLPTDTPTALPTPAPTASPGSAATPLAAGNGRGSGPPAALLVGIAAILVITAAIAGTVLLRRRRARTTAEDPFQFLR</sequence>
<feature type="region of interest" description="Disordered" evidence="1">
    <location>
        <begin position="112"/>
        <end position="213"/>
    </location>
</feature>
<evidence type="ECO:0000313" key="4">
    <source>
        <dbReference type="EMBL" id="MBJ7595730.1"/>
    </source>
</evidence>